<dbReference type="Proteomes" id="UP000671879">
    <property type="component" value="Chromosome"/>
</dbReference>
<dbReference type="KEGG" id="aram:KAR29_12555"/>
<comment type="pathway">
    <text evidence="1 8">Amino-acid biosynthesis; L-lysine biosynthesis via DAP pathway; DL-2,6-diaminopimelate from LL-2,6-diaminopimelate: step 1/1.</text>
</comment>
<keyword evidence="5 8" id="KW-0457">Lysine biosynthesis</keyword>
<keyword evidence="4 8" id="KW-0028">Amino-acid biosynthesis</keyword>
<evidence type="ECO:0000256" key="3">
    <source>
        <dbReference type="ARBA" id="ARBA00013080"/>
    </source>
</evidence>
<dbReference type="PANTHER" id="PTHR31689">
    <property type="entry name" value="DIAMINOPIMELATE EPIMERASE, CHLOROPLASTIC"/>
    <property type="match status" value="1"/>
</dbReference>
<feature type="site" description="Could be important to modulate the pK values of the two catalytic cysteine residues" evidence="8">
    <location>
        <position position="199"/>
    </location>
</feature>
<feature type="site" description="Could be important to modulate the pK values of the two catalytic cysteine residues" evidence="8">
    <location>
        <position position="149"/>
    </location>
</feature>
<dbReference type="Pfam" id="PF01678">
    <property type="entry name" value="DAP_epimerase"/>
    <property type="match status" value="2"/>
</dbReference>
<feature type="active site" description="Proton acceptor" evidence="8">
    <location>
        <position position="209"/>
    </location>
</feature>
<dbReference type="PANTHER" id="PTHR31689:SF0">
    <property type="entry name" value="DIAMINOPIMELATE EPIMERASE"/>
    <property type="match status" value="1"/>
</dbReference>
<proteinExistence type="inferred from homology"/>
<dbReference type="NCBIfam" id="TIGR00652">
    <property type="entry name" value="DapF"/>
    <property type="match status" value="1"/>
</dbReference>
<comment type="function">
    <text evidence="8">Catalyzes the stereoinversion of LL-2,6-diaminopimelate (L,L-DAP) to meso-diaminopimelate (meso-DAP), a precursor of L-lysine and an essential component of the bacterial peptidoglycan.</text>
</comment>
<dbReference type="AlphaFoldDB" id="A0A9Q7AQ80"/>
<evidence type="ECO:0000256" key="9">
    <source>
        <dbReference type="PROSITE-ProRule" id="PRU10125"/>
    </source>
</evidence>
<keyword evidence="11" id="KW-1185">Reference proteome</keyword>
<comment type="caution">
    <text evidence="8">Lacks conserved residue(s) required for the propagation of feature annotation.</text>
</comment>
<evidence type="ECO:0000256" key="6">
    <source>
        <dbReference type="ARBA" id="ARBA00023235"/>
    </source>
</evidence>
<dbReference type="EC" id="5.1.1.7" evidence="3 8"/>
<sequence length="273" mass="29153">MIRCAKMNGNGNDFLVIDNGRKRIDDETLSRMARLLCRRRESVGADGLLVFEPSTTASFRMRVFNSDGSEGAMCGNGARCMARYACEQNLAPPKMTFETDGGAVTALVEGRRVSLTLASVPLEDIVIDEPLVVGDEALRYSFLTVGVPHGVVFLNRPLSEGEMTFLGSTMRHDRALFPEGANINFVTADDEGLFVATYERGVEALTLSCGTGSTASAIVACLTGRSGPEATVRNPGGVQEISLLFEGRSSVVPSLAGLTTLVGWVEASDEAFL</sequence>
<feature type="active site" evidence="9">
    <location>
        <position position="74"/>
    </location>
</feature>
<comment type="catalytic activity">
    <reaction evidence="7 8">
        <text>(2S,6S)-2,6-diaminopimelate = meso-2,6-diaminopimelate</text>
        <dbReference type="Rhea" id="RHEA:15393"/>
        <dbReference type="ChEBI" id="CHEBI:57609"/>
        <dbReference type="ChEBI" id="CHEBI:57791"/>
        <dbReference type="EC" id="5.1.1.7"/>
    </reaction>
</comment>
<reference evidence="11" key="1">
    <citation type="submission" date="2021-04" db="EMBL/GenBank/DDBJ databases">
        <title>A novel Synergistetes isolate from a pyrite-forming mixed culture.</title>
        <authorList>
            <person name="Bunk B."/>
            <person name="Sproer C."/>
            <person name="Spring S."/>
            <person name="Pester M."/>
        </authorList>
    </citation>
    <scope>NUCLEOTIDE SEQUENCE [LARGE SCALE GENOMIC DNA]</scope>
    <source>
        <strain evidence="11">J.5.4.2-T.3.5.2</strain>
    </source>
</reference>
<evidence type="ECO:0000256" key="7">
    <source>
        <dbReference type="ARBA" id="ARBA00051712"/>
    </source>
</evidence>
<feature type="active site" description="Proton donor" evidence="8">
    <location>
        <position position="74"/>
    </location>
</feature>
<feature type="binding site" evidence="8">
    <location>
        <position position="182"/>
    </location>
    <ligand>
        <name>substrate</name>
    </ligand>
</feature>
<dbReference type="InterPro" id="IPR018510">
    <property type="entry name" value="DAP_epimerase_AS"/>
</dbReference>
<feature type="binding site" evidence="8">
    <location>
        <begin position="199"/>
        <end position="200"/>
    </location>
    <ligand>
        <name>substrate</name>
    </ligand>
</feature>
<keyword evidence="8" id="KW-0963">Cytoplasm</keyword>
<dbReference type="RefSeq" id="WP_274373335.1">
    <property type="nucleotide sequence ID" value="NZ_CP072943.1"/>
</dbReference>
<dbReference type="InterPro" id="IPR001653">
    <property type="entry name" value="DAP_epimerase_DapF"/>
</dbReference>
<dbReference type="GO" id="GO:0005829">
    <property type="term" value="C:cytosol"/>
    <property type="evidence" value="ECO:0007669"/>
    <property type="project" value="TreeGrafter"/>
</dbReference>
<dbReference type="HAMAP" id="MF_00197">
    <property type="entry name" value="DAP_epimerase"/>
    <property type="match status" value="1"/>
</dbReference>
<evidence type="ECO:0000256" key="4">
    <source>
        <dbReference type="ARBA" id="ARBA00022605"/>
    </source>
</evidence>
<evidence type="ECO:0000256" key="2">
    <source>
        <dbReference type="ARBA" id="ARBA00010219"/>
    </source>
</evidence>
<comment type="similarity">
    <text evidence="2 8">Belongs to the diaminopimelate epimerase family.</text>
</comment>
<feature type="binding site" evidence="8">
    <location>
        <position position="12"/>
    </location>
    <ligand>
        <name>substrate</name>
    </ligand>
</feature>
<evidence type="ECO:0000256" key="5">
    <source>
        <dbReference type="ARBA" id="ARBA00023154"/>
    </source>
</evidence>
<keyword evidence="6 8" id="KW-0413">Isomerase</keyword>
<evidence type="ECO:0000313" key="10">
    <source>
        <dbReference type="EMBL" id="QTX32121.1"/>
    </source>
</evidence>
<organism evidence="10 11">
    <name type="scientific">Aminithiophilus ramosus</name>
    <dbReference type="NCBI Taxonomy" id="3029084"/>
    <lineage>
        <taxon>Bacteria</taxon>
        <taxon>Thermotogati</taxon>
        <taxon>Synergistota</taxon>
        <taxon>Synergistia</taxon>
        <taxon>Synergistales</taxon>
        <taxon>Aminithiophilaceae</taxon>
        <taxon>Aminithiophilus</taxon>
    </lineage>
</organism>
<evidence type="ECO:0000256" key="1">
    <source>
        <dbReference type="ARBA" id="ARBA00005196"/>
    </source>
</evidence>
<dbReference type="SUPFAM" id="SSF54506">
    <property type="entry name" value="Diaminopimelate epimerase-like"/>
    <property type="match status" value="2"/>
</dbReference>
<evidence type="ECO:0000313" key="11">
    <source>
        <dbReference type="Proteomes" id="UP000671879"/>
    </source>
</evidence>
<feature type="binding site" evidence="8">
    <location>
        <begin position="75"/>
        <end position="76"/>
    </location>
    <ligand>
        <name>substrate</name>
    </ligand>
</feature>
<dbReference type="GO" id="GO:0008837">
    <property type="term" value="F:diaminopimelate epimerase activity"/>
    <property type="evidence" value="ECO:0007669"/>
    <property type="project" value="UniProtKB-UniRule"/>
</dbReference>
<comment type="subunit">
    <text evidence="8">Homodimer.</text>
</comment>
<dbReference type="GO" id="GO:0009089">
    <property type="term" value="P:lysine biosynthetic process via diaminopimelate"/>
    <property type="evidence" value="ECO:0007669"/>
    <property type="project" value="UniProtKB-UniRule"/>
</dbReference>
<comment type="subcellular location">
    <subcellularLocation>
        <location evidence="8">Cytoplasm</location>
    </subcellularLocation>
</comment>
<evidence type="ECO:0000256" key="8">
    <source>
        <dbReference type="HAMAP-Rule" id="MF_00197"/>
    </source>
</evidence>
<name>A0A9Q7AQ80_9BACT</name>
<feature type="binding site" evidence="8">
    <location>
        <position position="65"/>
    </location>
    <ligand>
        <name>substrate</name>
    </ligand>
</feature>
<feature type="binding site" evidence="8">
    <location>
        <begin position="210"/>
        <end position="211"/>
    </location>
    <ligand>
        <name>substrate</name>
    </ligand>
</feature>
<dbReference type="PROSITE" id="PS01326">
    <property type="entry name" value="DAP_EPIMERASE"/>
    <property type="match status" value="1"/>
</dbReference>
<dbReference type="Gene3D" id="3.10.310.10">
    <property type="entry name" value="Diaminopimelate Epimerase, Chain A, domain 1"/>
    <property type="match status" value="2"/>
</dbReference>
<accession>A0A9Q7AQ80</accession>
<dbReference type="EMBL" id="CP072943">
    <property type="protein sequence ID" value="QTX32121.1"/>
    <property type="molecule type" value="Genomic_DNA"/>
</dbReference>
<gene>
    <name evidence="8" type="primary">dapF</name>
    <name evidence="10" type="ORF">KAR29_12555</name>
</gene>
<protein>
    <recommendedName>
        <fullName evidence="3 8">Diaminopimelate epimerase</fullName>
        <shortName evidence="8">DAP epimerase</shortName>
        <ecNumber evidence="3 8">5.1.1.7</ecNumber>
    </recommendedName>
    <alternativeName>
        <fullName evidence="8">PLP-independent amino acid racemase</fullName>
    </alternativeName>
</protein>